<sequence length="360" mass="42012">MFENCCLTEEAKEQKRINDEIERQLKKHKRDSRRELKLLLLGTGESGKSTFIKQMRIIHGQGYTEDDRRGYTNLVFLNIYQAMQALTRAMRNLKISYSNPANEENARLILDVDLSEDKSRTTITLSPQYASAIESLWKDSGIQEVYDRRREYQLSDSAKYYLSDLKRICAPNFVPTMQDVLRARAPTTGIIEYPFDLDTIIFRMVDVGGQRSERRKWIHCFENVTSIMFLVALSEYDQVLFESQSENRMDESKALFKTIITYPWFLQSSIILFLNKTDLLEEKIQKSDLQTYFPEYDGAKGDAKAAKEFILKMFVDLNPDTDKIIYSHFTCATDTENIRFVFAAVRDTILQLNLKEYNLV</sequence>
<dbReference type="GO" id="GO:0046872">
    <property type="term" value="F:metal ion binding"/>
    <property type="evidence" value="ECO:0007669"/>
    <property type="project" value="UniProtKB-UniRule"/>
</dbReference>
<feature type="binding site" evidence="9">
    <location>
        <begin position="275"/>
        <end position="278"/>
    </location>
    <ligand>
        <name>GTP</name>
        <dbReference type="ChEBI" id="CHEBI:37565"/>
    </ligand>
</feature>
<dbReference type="PANTHER" id="PTHR10218:SF329">
    <property type="entry name" value="GUANINE NUCLEOTIDE-BINDING PROTEIN G(Q) SUBUNIT ALPHA"/>
    <property type="match status" value="1"/>
</dbReference>
<accession>T2MFU3</accession>
<feature type="binding site" evidence="10">
    <location>
        <position position="49"/>
    </location>
    <ligand>
        <name>Mg(2+)</name>
        <dbReference type="ChEBI" id="CHEBI:18420"/>
    </ligand>
</feature>
<dbReference type="OMA" id="FMAIQAM"/>
<organism evidence="13">
    <name type="scientific">Hydra vulgaris</name>
    <name type="common">Hydra</name>
    <name type="synonym">Hydra attenuata</name>
    <dbReference type="NCBI Taxonomy" id="6087"/>
    <lineage>
        <taxon>Eukaryota</taxon>
        <taxon>Metazoa</taxon>
        <taxon>Cnidaria</taxon>
        <taxon>Hydrozoa</taxon>
        <taxon>Hydroidolina</taxon>
        <taxon>Anthoathecata</taxon>
        <taxon>Aplanulata</taxon>
        <taxon>Hydridae</taxon>
        <taxon>Hydra</taxon>
    </lineage>
</organism>
<reference evidence="13" key="1">
    <citation type="journal article" date="2013" name="Genome Biol. Evol.">
        <title>Punctuated emergences of genetic and phenotypic innovations in eumetazoan, bilaterian, euteleostome, and hominidae ancestors.</title>
        <authorList>
            <person name="Wenger Y."/>
            <person name="Galliot B."/>
        </authorList>
    </citation>
    <scope>NUCLEOTIDE SEQUENCE</scope>
    <source>
        <tissue evidence="13">Whole animals</tissue>
    </source>
</reference>
<dbReference type="GO" id="GO:0005525">
    <property type="term" value="F:GTP binding"/>
    <property type="evidence" value="ECO:0007669"/>
    <property type="project" value="UniProtKB-UniRule"/>
</dbReference>
<dbReference type="CTD" id="2773"/>
<dbReference type="FunFam" id="3.40.50.300:FF:003977">
    <property type="entry name" value="Guanine nucleotide-binding protein G(q) subunit alpha"/>
    <property type="match status" value="1"/>
</dbReference>
<dbReference type="InterPro" id="IPR000654">
    <property type="entry name" value="Gprotein_alpha_Q"/>
</dbReference>
<comment type="function">
    <text evidence="11">Guanine nucleotide-binding proteins (G proteins) are involved as modulators or transducers in various transmembrane signaling systems.</text>
</comment>
<keyword evidence="8" id="KW-0449">Lipoprotein</keyword>
<feature type="binding site" evidence="9">
    <location>
        <begin position="206"/>
        <end position="210"/>
    </location>
    <ligand>
        <name>GTP</name>
        <dbReference type="ChEBI" id="CHEBI:37565"/>
    </ligand>
</feature>
<dbReference type="Gene3D" id="3.40.50.300">
    <property type="entry name" value="P-loop containing nucleotide triphosphate hydrolases"/>
    <property type="match status" value="1"/>
</dbReference>
<dbReference type="InterPro" id="IPR011025">
    <property type="entry name" value="GproteinA_insert"/>
</dbReference>
<dbReference type="FunFam" id="1.10.400.10:FF:000002">
    <property type="entry name" value="guanine nucleotide-binding protein G(Q) subunit alpha"/>
    <property type="match status" value="1"/>
</dbReference>
<keyword evidence="14" id="KW-1185">Reference proteome</keyword>
<dbReference type="KEGG" id="hmg:100192224"/>
<dbReference type="CDD" id="cd00066">
    <property type="entry name" value="G-alpha"/>
    <property type="match status" value="1"/>
</dbReference>
<dbReference type="PANTHER" id="PTHR10218">
    <property type="entry name" value="GTP-BINDING PROTEIN ALPHA SUBUNIT"/>
    <property type="match status" value="1"/>
</dbReference>
<keyword evidence="6" id="KW-0564">Palmitate</keyword>
<evidence type="ECO:0000313" key="13">
    <source>
        <dbReference type="EMBL" id="CDG70827.1"/>
    </source>
</evidence>
<keyword evidence="12" id="KW-0175">Coiled coil</keyword>
<keyword evidence="5 9" id="KW-0342">GTP-binding</keyword>
<dbReference type="SUPFAM" id="SSF47895">
    <property type="entry name" value="Transducin (alpha subunit), insertion domain"/>
    <property type="match status" value="1"/>
</dbReference>
<dbReference type="SUPFAM" id="SSF52540">
    <property type="entry name" value="P-loop containing nucleoside triphosphate hydrolases"/>
    <property type="match status" value="1"/>
</dbReference>
<name>T2MFU3_HYDVU</name>
<keyword evidence="7 11" id="KW-0807">Transducer</keyword>
<comment type="similarity">
    <text evidence="1 11">Belongs to the G-alpha family. G(q) subfamily.</text>
</comment>
<evidence type="ECO:0000256" key="1">
    <source>
        <dbReference type="ARBA" id="ARBA00007976"/>
    </source>
</evidence>
<keyword evidence="2 10" id="KW-0479">Metal-binding</keyword>
<dbReference type="GO" id="GO:0005834">
    <property type="term" value="C:heterotrimeric G-protein complex"/>
    <property type="evidence" value="ECO:0007669"/>
    <property type="project" value="UniProtKB-UniRule"/>
</dbReference>
<dbReference type="Pfam" id="PF00503">
    <property type="entry name" value="G-alpha"/>
    <property type="match status" value="1"/>
</dbReference>
<evidence type="ECO:0000256" key="5">
    <source>
        <dbReference type="ARBA" id="ARBA00023134"/>
    </source>
</evidence>
<dbReference type="PRINTS" id="PR00318">
    <property type="entry name" value="GPROTEINA"/>
</dbReference>
<dbReference type="PROSITE" id="PS51882">
    <property type="entry name" value="G_ALPHA"/>
    <property type="match status" value="1"/>
</dbReference>
<dbReference type="GeneID" id="100192224"/>
<evidence type="ECO:0000256" key="11">
    <source>
        <dbReference type="RuleBase" id="RU369122"/>
    </source>
</evidence>
<gene>
    <name evidence="13" type="primary">GNAQ</name>
    <name evidence="15" type="synonym">gnai3</name>
</gene>
<feature type="coiled-coil region" evidence="12">
    <location>
        <begin position="11"/>
        <end position="38"/>
    </location>
</feature>
<feature type="binding site" evidence="9">
    <location>
        <begin position="45"/>
        <end position="50"/>
    </location>
    <ligand>
        <name>GTP</name>
        <dbReference type="ChEBI" id="CHEBI:37565"/>
    </ligand>
</feature>
<feature type="binding site" evidence="9">
    <location>
        <begin position="181"/>
        <end position="187"/>
    </location>
    <ligand>
        <name>GTP</name>
        <dbReference type="ChEBI" id="CHEBI:37565"/>
    </ligand>
</feature>
<proteinExistence type="evidence at transcript level"/>
<dbReference type="EMBL" id="HAAD01004595">
    <property type="protein sequence ID" value="CDG70827.1"/>
    <property type="molecule type" value="mRNA"/>
</dbReference>
<dbReference type="FunFam" id="3.40.50.300:FF:000692">
    <property type="entry name" value="Guanine nucleotide-binding protein subunit alpha"/>
    <property type="match status" value="1"/>
</dbReference>
<keyword evidence="3 9" id="KW-0547">Nucleotide-binding</keyword>
<dbReference type="InterPro" id="IPR027417">
    <property type="entry name" value="P-loop_NTPase"/>
</dbReference>
<evidence type="ECO:0000256" key="9">
    <source>
        <dbReference type="PIRSR" id="PIRSR601019-1"/>
    </source>
</evidence>
<evidence type="ECO:0000256" key="10">
    <source>
        <dbReference type="PIRSR" id="PIRSR601019-2"/>
    </source>
</evidence>
<feature type="binding site" evidence="9">
    <location>
        <position position="332"/>
    </location>
    <ligand>
        <name>GTP</name>
        <dbReference type="ChEBI" id="CHEBI:37565"/>
    </ligand>
</feature>
<comment type="subunit">
    <text evidence="11">G proteins are composed of 3 units; alpha, beta and gamma. The alpha chain contains the guanine nucleotide binding site.</text>
</comment>
<evidence type="ECO:0000256" key="3">
    <source>
        <dbReference type="ARBA" id="ARBA00022741"/>
    </source>
</evidence>
<dbReference type="GO" id="GO:0003924">
    <property type="term" value="F:GTPase activity"/>
    <property type="evidence" value="ECO:0007669"/>
    <property type="project" value="UniProtKB-UniRule"/>
</dbReference>
<protein>
    <recommendedName>
        <fullName evidence="11">Guanine nucleotide-binding protein subunit alpha</fullName>
    </recommendedName>
</protein>
<keyword evidence="4 10" id="KW-0460">Magnesium</keyword>
<dbReference type="InterPro" id="IPR001019">
    <property type="entry name" value="Gprotein_alpha_su"/>
</dbReference>
<evidence type="ECO:0000256" key="12">
    <source>
        <dbReference type="SAM" id="Coils"/>
    </source>
</evidence>
<dbReference type="RefSeq" id="XP_012554580.1">
    <property type="nucleotide sequence ID" value="XM_012699126.1"/>
</dbReference>
<dbReference type="RefSeq" id="XP_065661987.1">
    <property type="nucleotide sequence ID" value="XM_065805915.1"/>
</dbReference>
<feature type="binding site" evidence="9">
    <location>
        <begin position="156"/>
        <end position="157"/>
    </location>
    <ligand>
        <name>GTP</name>
        <dbReference type="ChEBI" id="CHEBI:37565"/>
    </ligand>
</feature>
<evidence type="ECO:0000313" key="14">
    <source>
        <dbReference type="Proteomes" id="UP001652625"/>
    </source>
</evidence>
<dbReference type="GO" id="GO:0001664">
    <property type="term" value="F:G protein-coupled receptor binding"/>
    <property type="evidence" value="ECO:0007669"/>
    <property type="project" value="UniProtKB-UniRule"/>
</dbReference>
<dbReference type="Gene3D" id="1.10.400.10">
    <property type="entry name" value="GI Alpha 1, domain 2-like"/>
    <property type="match status" value="1"/>
</dbReference>
<reference evidence="15" key="2">
    <citation type="submission" date="2025-05" db="UniProtKB">
        <authorList>
            <consortium name="RefSeq"/>
        </authorList>
    </citation>
    <scope>IDENTIFICATION</scope>
</reference>
<dbReference type="GO" id="GO:0005737">
    <property type="term" value="C:cytoplasm"/>
    <property type="evidence" value="ECO:0007669"/>
    <property type="project" value="TreeGrafter"/>
</dbReference>
<dbReference type="SMART" id="SM00275">
    <property type="entry name" value="G_alpha"/>
    <property type="match status" value="1"/>
</dbReference>
<dbReference type="Proteomes" id="UP001652625">
    <property type="component" value="Chromosome 09"/>
</dbReference>
<dbReference type="OrthoDB" id="5817230at2759"/>
<evidence type="ECO:0000256" key="8">
    <source>
        <dbReference type="ARBA" id="ARBA00023288"/>
    </source>
</evidence>
<dbReference type="GO" id="GO:0031683">
    <property type="term" value="F:G-protein beta/gamma-subunit complex binding"/>
    <property type="evidence" value="ECO:0007669"/>
    <property type="project" value="UniProtKB-UniRule"/>
</dbReference>
<evidence type="ECO:0000313" key="15">
    <source>
        <dbReference type="RefSeq" id="XP_065661987.1"/>
    </source>
</evidence>
<evidence type="ECO:0000256" key="7">
    <source>
        <dbReference type="ARBA" id="ARBA00023224"/>
    </source>
</evidence>
<dbReference type="GO" id="GO:0007188">
    <property type="term" value="P:adenylate cyclase-modulating G protein-coupled receptor signaling pathway"/>
    <property type="evidence" value="ECO:0007669"/>
    <property type="project" value="TreeGrafter"/>
</dbReference>
<evidence type="ECO:0000256" key="6">
    <source>
        <dbReference type="ARBA" id="ARBA00023139"/>
    </source>
</evidence>
<dbReference type="AlphaFoldDB" id="T2MFU3"/>
<feature type="binding site" evidence="10">
    <location>
        <position position="187"/>
    </location>
    <ligand>
        <name>Mg(2+)</name>
        <dbReference type="ChEBI" id="CHEBI:18420"/>
    </ligand>
</feature>
<evidence type="ECO:0000256" key="4">
    <source>
        <dbReference type="ARBA" id="ARBA00022842"/>
    </source>
</evidence>
<dbReference type="PRINTS" id="PR00442">
    <property type="entry name" value="GPROTEINAQ"/>
</dbReference>
<evidence type="ECO:0000256" key="2">
    <source>
        <dbReference type="ARBA" id="ARBA00022723"/>
    </source>
</evidence>